<dbReference type="PANTHER" id="PTHR10622">
    <property type="entry name" value="HET DOMAIN-CONTAINING PROTEIN"/>
    <property type="match status" value="1"/>
</dbReference>
<comment type="caution">
    <text evidence="2">The sequence shown here is derived from an EMBL/GenBank/DDBJ whole genome shotgun (WGS) entry which is preliminary data.</text>
</comment>
<dbReference type="AlphaFoldDB" id="A0AAN6E815"/>
<accession>A0AAN6E815</accession>
<sequence length="406" mass="47086">MRLLHTTRLVFQEFFDADIPSYIILSHRWLHDEVSYQNFILGRKKSSQGYAKILGSCRQASRTGNGKDPLSTEEPERSHGWLFADHRHSTEWVWIDTCCIDKSSSAELSEAINSMYRWYSNAKCCHVYLHDVVKSEIPDNTMAQFKNSEWFTRGWTLQELLAPKDVIFFDKNWMELGDKITLSRKISRATLISDWHLLSFSPSTVRVAEKMQWMANRKTSRVEDEAYCLLGLFDINMPLLYGEGHNASRRLQQEILPTSDDESIFAWEHPTMMITSVLSSHLDQFGFKCDERHDGEYSAVAGVSRPPYTITNKGLKIKVPTELAKRTRFLLPLSCLHFDSQGLEWLYAIALAHSPRDNCWHRVMRTDSINTSPDHIFPGLYKVRTSSLWKRENLKEKGSESIYVFL</sequence>
<evidence type="ECO:0000313" key="3">
    <source>
        <dbReference type="Proteomes" id="UP001203852"/>
    </source>
</evidence>
<dbReference type="InterPro" id="IPR010730">
    <property type="entry name" value="HET"/>
</dbReference>
<organism evidence="2 3">
    <name type="scientific">Exophiala viscosa</name>
    <dbReference type="NCBI Taxonomy" id="2486360"/>
    <lineage>
        <taxon>Eukaryota</taxon>
        <taxon>Fungi</taxon>
        <taxon>Dikarya</taxon>
        <taxon>Ascomycota</taxon>
        <taxon>Pezizomycotina</taxon>
        <taxon>Eurotiomycetes</taxon>
        <taxon>Chaetothyriomycetidae</taxon>
        <taxon>Chaetothyriales</taxon>
        <taxon>Herpotrichiellaceae</taxon>
        <taxon>Exophiala</taxon>
    </lineage>
</organism>
<dbReference type="Proteomes" id="UP001203852">
    <property type="component" value="Unassembled WGS sequence"/>
</dbReference>
<evidence type="ECO:0000313" key="2">
    <source>
        <dbReference type="EMBL" id="KAI1618947.1"/>
    </source>
</evidence>
<proteinExistence type="predicted"/>
<evidence type="ECO:0000259" key="1">
    <source>
        <dbReference type="Pfam" id="PF06985"/>
    </source>
</evidence>
<protein>
    <recommendedName>
        <fullName evidence="1">Heterokaryon incompatibility domain-containing protein</fullName>
    </recommendedName>
</protein>
<keyword evidence="3" id="KW-1185">Reference proteome</keyword>
<feature type="domain" description="Heterokaryon incompatibility" evidence="1">
    <location>
        <begin position="22"/>
        <end position="134"/>
    </location>
</feature>
<reference evidence="2" key="1">
    <citation type="journal article" date="2022" name="bioRxiv">
        <title>Deciphering the potential niche of two novel black yeast fungi from a biological soil crust based on their genomes, phenotypes, and melanin regulation.</title>
        <authorList>
            <consortium name="DOE Joint Genome Institute"/>
            <person name="Carr E.C."/>
            <person name="Barton Q."/>
            <person name="Grambo S."/>
            <person name="Sullivan M."/>
            <person name="Renfro C.M."/>
            <person name="Kuo A."/>
            <person name="Pangilinan J."/>
            <person name="Lipzen A."/>
            <person name="Keymanesh K."/>
            <person name="Savage E."/>
            <person name="Barry K."/>
            <person name="Grigoriev I.V."/>
            <person name="Riekhof W.R."/>
            <person name="Harris S.S."/>
        </authorList>
    </citation>
    <scope>NUCLEOTIDE SEQUENCE</scope>
    <source>
        <strain evidence="2">JF 03-4F</strain>
    </source>
</reference>
<gene>
    <name evidence="2" type="ORF">EDD36DRAFT_45753</name>
</gene>
<dbReference type="PANTHER" id="PTHR10622:SF10">
    <property type="entry name" value="HET DOMAIN-CONTAINING PROTEIN"/>
    <property type="match status" value="1"/>
</dbReference>
<dbReference type="EMBL" id="MU404350">
    <property type="protein sequence ID" value="KAI1618947.1"/>
    <property type="molecule type" value="Genomic_DNA"/>
</dbReference>
<name>A0AAN6E815_9EURO</name>
<dbReference type="Pfam" id="PF06985">
    <property type="entry name" value="HET"/>
    <property type="match status" value="1"/>
</dbReference>